<evidence type="ECO:0000313" key="7">
    <source>
        <dbReference type="EMBL" id="RKJ94500.1"/>
    </source>
</evidence>
<proteinExistence type="inferred from homology"/>
<evidence type="ECO:0000256" key="5">
    <source>
        <dbReference type="PIRNR" id="PIRNR005763"/>
    </source>
</evidence>
<evidence type="ECO:0000256" key="1">
    <source>
        <dbReference type="ARBA" id="ARBA00008110"/>
    </source>
</evidence>
<dbReference type="Pfam" id="PF03459">
    <property type="entry name" value="TOBE"/>
    <property type="match status" value="1"/>
</dbReference>
<keyword evidence="4" id="KW-0677">Repeat</keyword>
<dbReference type="InterPro" id="IPR004606">
    <property type="entry name" value="Mop_domain"/>
</dbReference>
<gene>
    <name evidence="7" type="ORF">CE154_019490</name>
</gene>
<dbReference type="RefSeq" id="WP_094437082.1">
    <property type="nucleotide sequence ID" value="NZ_NKDB02000005.1"/>
</dbReference>
<dbReference type="InterPro" id="IPR036390">
    <property type="entry name" value="WH_DNA-bd_sf"/>
</dbReference>
<dbReference type="PANTHER" id="PTHR30432:SF1">
    <property type="entry name" value="DNA-BINDING TRANSCRIPTIONAL DUAL REGULATOR MODE"/>
    <property type="match status" value="1"/>
</dbReference>
<dbReference type="InterPro" id="IPR005116">
    <property type="entry name" value="Transp-assoc_OB_typ1"/>
</dbReference>
<dbReference type="InterPro" id="IPR036388">
    <property type="entry name" value="WH-like_DNA-bd_sf"/>
</dbReference>
<comment type="caution">
    <text evidence="7">The sequence shown here is derived from an EMBL/GenBank/DDBJ whole genome shotgun (WGS) entry which is preliminary data.</text>
</comment>
<dbReference type="InterPro" id="IPR008995">
    <property type="entry name" value="Mo/tungstate-bd_C_term_dom"/>
</dbReference>
<evidence type="ECO:0000256" key="2">
    <source>
        <dbReference type="ARBA" id="ARBA00022448"/>
    </source>
</evidence>
<dbReference type="Pfam" id="PF00126">
    <property type="entry name" value="HTH_1"/>
    <property type="match status" value="1"/>
</dbReference>
<dbReference type="Gene3D" id="2.40.50.100">
    <property type="match status" value="1"/>
</dbReference>
<dbReference type="PROSITE" id="PS51866">
    <property type="entry name" value="MOP"/>
    <property type="match status" value="1"/>
</dbReference>
<accession>A0A3R7IRE2</accession>
<sequence length="264" mass="26719">MMHLMQSPVSFKDALGHGMADKRIDILRQIGQGGSISQAARAVGVSYKAAWQALDTLTNLAGVALVERVVGGVGGGGARLTPAGRQLLATADAVQQARSAVLVGLGEGGGAGGDADAAVARLSVRTSMRNQWPCTVQAMESRGQIVRVHLRGAGGAAAGLAVCSRITRESAELLGLRPGLPVQALCKATAVHVLPLEAAGAAQDGNRWPGRAARVSRGELGDEVAAQLDAGVQMVGFAAAGSGLRARSRVVLAADESAIVLAVV</sequence>
<evidence type="ECO:0000256" key="4">
    <source>
        <dbReference type="ARBA" id="ARBA00022737"/>
    </source>
</evidence>
<dbReference type="SUPFAM" id="SSF46785">
    <property type="entry name" value="Winged helix' DNA-binding domain"/>
    <property type="match status" value="1"/>
</dbReference>
<dbReference type="EMBL" id="NKDB02000005">
    <property type="protein sequence ID" value="RKJ94500.1"/>
    <property type="molecule type" value="Genomic_DNA"/>
</dbReference>
<protein>
    <submittedName>
        <fullName evidence="7">LysR family transcriptional regulator</fullName>
    </submittedName>
</protein>
<evidence type="ECO:0000313" key="8">
    <source>
        <dbReference type="Proteomes" id="UP000216225"/>
    </source>
</evidence>
<comment type="similarity">
    <text evidence="1 5">Belongs to the ModE family.</text>
</comment>
<dbReference type="GO" id="GO:0030151">
    <property type="term" value="F:molybdenum ion binding"/>
    <property type="evidence" value="ECO:0007669"/>
    <property type="project" value="UniProtKB-UniRule"/>
</dbReference>
<dbReference type="InterPro" id="IPR016462">
    <property type="entry name" value="ModE"/>
</dbReference>
<reference evidence="7 8" key="1">
    <citation type="submission" date="2018-09" db="EMBL/GenBank/DDBJ databases">
        <title>Genome comparison of Alicycliphilus sp. BQ1, a polyurethanolytic bacterium, with its closest phylogenetic relatives Alicycliphilus denitrificans BC and K601, unable to attack polyurethane.</title>
        <authorList>
            <person name="Loza-Tavera H."/>
            <person name="Lozano L."/>
            <person name="Cevallos M."/>
            <person name="Maya-Lucas O."/>
            <person name="Garcia-Mena J."/>
            <person name="Hernandez J."/>
        </authorList>
    </citation>
    <scope>NUCLEOTIDE SEQUENCE [LARGE SCALE GENOMIC DNA]</scope>
    <source>
        <strain evidence="7 8">BQ1</strain>
    </source>
</reference>
<feature type="domain" description="Mop" evidence="6">
    <location>
        <begin position="125"/>
        <end position="195"/>
    </location>
</feature>
<keyword evidence="2 5" id="KW-0813">Transport</keyword>
<dbReference type="GO" id="GO:0003700">
    <property type="term" value="F:DNA-binding transcription factor activity"/>
    <property type="evidence" value="ECO:0007669"/>
    <property type="project" value="InterPro"/>
</dbReference>
<dbReference type="Gene3D" id="1.10.10.10">
    <property type="entry name" value="Winged helix-like DNA-binding domain superfamily/Winged helix DNA-binding domain"/>
    <property type="match status" value="1"/>
</dbReference>
<dbReference type="InterPro" id="IPR000847">
    <property type="entry name" value="LysR_HTH_N"/>
</dbReference>
<dbReference type="GO" id="GO:0015689">
    <property type="term" value="P:molybdate ion transport"/>
    <property type="evidence" value="ECO:0007669"/>
    <property type="project" value="UniProtKB-UniRule"/>
</dbReference>
<evidence type="ECO:0000256" key="3">
    <source>
        <dbReference type="ARBA" id="ARBA00022505"/>
    </source>
</evidence>
<keyword evidence="3 5" id="KW-0500">Molybdenum</keyword>
<dbReference type="InterPro" id="IPR051815">
    <property type="entry name" value="Molybdate_resp_trans_reg"/>
</dbReference>
<dbReference type="SUPFAM" id="SSF50331">
    <property type="entry name" value="MOP-like"/>
    <property type="match status" value="1"/>
</dbReference>
<dbReference type="Proteomes" id="UP000216225">
    <property type="component" value="Unassembled WGS sequence"/>
</dbReference>
<evidence type="ECO:0000259" key="6">
    <source>
        <dbReference type="PROSITE" id="PS51866"/>
    </source>
</evidence>
<organism evidence="7 8">
    <name type="scientific">Alicycliphilus denitrificans</name>
    <dbReference type="NCBI Taxonomy" id="179636"/>
    <lineage>
        <taxon>Bacteria</taxon>
        <taxon>Pseudomonadati</taxon>
        <taxon>Pseudomonadota</taxon>
        <taxon>Betaproteobacteria</taxon>
        <taxon>Burkholderiales</taxon>
        <taxon>Comamonadaceae</taxon>
        <taxon>Alicycliphilus</taxon>
    </lineage>
</organism>
<dbReference type="AlphaFoldDB" id="A0A3R7IRE2"/>
<name>A0A3R7IRE2_9BURK</name>
<dbReference type="PIRSF" id="PIRSF005763">
    <property type="entry name" value="Txn_reg_ModE"/>
    <property type="match status" value="1"/>
</dbReference>
<dbReference type="PANTHER" id="PTHR30432">
    <property type="entry name" value="TRANSCRIPTIONAL REGULATOR MODE"/>
    <property type="match status" value="1"/>
</dbReference>